<comment type="similarity">
    <text evidence="1 2">Belongs to the UPF0235 family.</text>
</comment>
<name>L7VW49_9BACT</name>
<dbReference type="PANTHER" id="PTHR13420">
    <property type="entry name" value="UPF0235 PROTEIN C15ORF40"/>
    <property type="match status" value="1"/>
</dbReference>
<accession>L7VW49</accession>
<evidence type="ECO:0000313" key="3">
    <source>
        <dbReference type="EMBL" id="AGC71769.1"/>
    </source>
</evidence>
<dbReference type="SMART" id="SM01152">
    <property type="entry name" value="DUF167"/>
    <property type="match status" value="1"/>
</dbReference>
<sequence>MAIPTWLRECADGVEVFIYVQPGAKKTELAGDHDGALKLRINAPPVDGKANAAVIAFLADRCGVSKGKVLLLSGDTARRKRLQVIGITAASVVKQLAR</sequence>
<dbReference type="AlphaFoldDB" id="L7VW49"/>
<evidence type="ECO:0000256" key="2">
    <source>
        <dbReference type="HAMAP-Rule" id="MF_00634"/>
    </source>
</evidence>
<proteinExistence type="inferred from homology"/>
<reference evidence="3" key="1">
    <citation type="submission" date="2012-09" db="EMBL/GenBank/DDBJ databases">
        <title>Metagenomic Characterization of a Microbial Community in Wastewater Detects High Levels of Antibiotic Resistance.</title>
        <authorList>
            <person name="Abrams M."/>
            <person name="Caldwell A."/>
            <person name="Vandaei E."/>
            <person name="Lee W."/>
            <person name="Perrott J."/>
            <person name="Khan S.Y."/>
            <person name="Ta J."/>
            <person name="Romero D."/>
            <person name="Nguyen V."/>
            <person name="Pourmand N."/>
            <person name="Ouverney C.C."/>
        </authorList>
    </citation>
    <scope>NUCLEOTIDE SEQUENCE</scope>
</reference>
<dbReference type="Gene3D" id="3.30.1200.10">
    <property type="entry name" value="YggU-like"/>
    <property type="match status" value="1"/>
</dbReference>
<dbReference type="PANTHER" id="PTHR13420:SF7">
    <property type="entry name" value="UPF0235 PROTEIN C15ORF40"/>
    <property type="match status" value="1"/>
</dbReference>
<evidence type="ECO:0000256" key="1">
    <source>
        <dbReference type="ARBA" id="ARBA00010364"/>
    </source>
</evidence>
<dbReference type="Pfam" id="PF02594">
    <property type="entry name" value="DUF167"/>
    <property type="match status" value="1"/>
</dbReference>
<protein>
    <recommendedName>
        <fullName evidence="2">UPF0235 protein</fullName>
    </recommendedName>
</protein>
<dbReference type="NCBIfam" id="TIGR00251">
    <property type="entry name" value="DUF167 family protein"/>
    <property type="match status" value="1"/>
</dbReference>
<dbReference type="GO" id="GO:0005737">
    <property type="term" value="C:cytoplasm"/>
    <property type="evidence" value="ECO:0007669"/>
    <property type="project" value="TreeGrafter"/>
</dbReference>
<dbReference type="InterPro" id="IPR036591">
    <property type="entry name" value="YggU-like_sf"/>
</dbReference>
<organism evidence="3">
    <name type="scientific">uncultured bacterium A1Q1_fos_504</name>
    <dbReference type="NCBI Taxonomy" id="1256580"/>
    <lineage>
        <taxon>Bacteria</taxon>
        <taxon>environmental samples</taxon>
    </lineage>
</organism>
<dbReference type="EMBL" id="JX649881">
    <property type="protein sequence ID" value="AGC71769.1"/>
    <property type="molecule type" value="Genomic_DNA"/>
</dbReference>
<dbReference type="SUPFAM" id="SSF69786">
    <property type="entry name" value="YggU-like"/>
    <property type="match status" value="1"/>
</dbReference>
<dbReference type="InterPro" id="IPR003746">
    <property type="entry name" value="DUF167"/>
</dbReference>
<dbReference type="HAMAP" id="MF_00634">
    <property type="entry name" value="UPF0235"/>
    <property type="match status" value="1"/>
</dbReference>